<dbReference type="PANTHER" id="PTHR33495">
    <property type="entry name" value="ANTI-SIGMA FACTOR ANTAGONIST TM_1081-RELATED-RELATED"/>
    <property type="match status" value="1"/>
</dbReference>
<reference evidence="5 6" key="1">
    <citation type="submission" date="2017-06" db="EMBL/GenBank/DDBJ databases">
        <authorList>
            <person name="Kim H.J."/>
            <person name="Triplett B.A."/>
        </authorList>
    </citation>
    <scope>NUCLEOTIDE SEQUENCE [LARGE SCALE GENOMIC DNA]</scope>
    <source>
        <strain evidence="5 6">CGMCC 4.2132</strain>
    </source>
</reference>
<dbReference type="EMBL" id="FZOD01000055">
    <property type="protein sequence ID" value="SNT52802.1"/>
    <property type="molecule type" value="Genomic_DNA"/>
</dbReference>
<dbReference type="AlphaFoldDB" id="A0A239NE56"/>
<dbReference type="GO" id="GO:0043856">
    <property type="term" value="F:anti-sigma factor antagonist activity"/>
    <property type="evidence" value="ECO:0007669"/>
    <property type="project" value="InterPro"/>
</dbReference>
<keyword evidence="6" id="KW-1185">Reference proteome</keyword>
<proteinExistence type="inferred from homology"/>
<feature type="compositionally biased region" description="Basic and acidic residues" evidence="3">
    <location>
        <begin position="112"/>
        <end position="128"/>
    </location>
</feature>
<name>A0A239NE56_9ACTN</name>
<evidence type="ECO:0000256" key="1">
    <source>
        <dbReference type="ARBA" id="ARBA00009013"/>
    </source>
</evidence>
<feature type="region of interest" description="Disordered" evidence="3">
    <location>
        <begin position="106"/>
        <end position="128"/>
    </location>
</feature>
<gene>
    <name evidence="5" type="ORF">SAMN05216276_105533</name>
</gene>
<dbReference type="Gene3D" id="3.30.750.24">
    <property type="entry name" value="STAS domain"/>
    <property type="match status" value="1"/>
</dbReference>
<protein>
    <recommendedName>
        <fullName evidence="2">Anti-sigma factor antagonist</fullName>
    </recommendedName>
</protein>
<sequence length="128" mass="14146">MSRELSIDVDHHERPGCTVVTVGGDIDRNSSPLLRDTIQELVSVHRTRLVVDVGGITFCDSTGLRALLSGARTTSEAGGWLRLAGVRGHLERLLRMTDLYDRFPMDADVTDSLDHPSEADLRPPERPE</sequence>
<dbReference type="OrthoDB" id="3577449at2"/>
<evidence type="ECO:0000313" key="5">
    <source>
        <dbReference type="EMBL" id="SNT52802.1"/>
    </source>
</evidence>
<dbReference type="InterPro" id="IPR003658">
    <property type="entry name" value="Anti-sigma_ant"/>
</dbReference>
<dbReference type="NCBIfam" id="TIGR00377">
    <property type="entry name" value="ant_ant_sig"/>
    <property type="match status" value="1"/>
</dbReference>
<evidence type="ECO:0000313" key="6">
    <source>
        <dbReference type="Proteomes" id="UP000198282"/>
    </source>
</evidence>
<dbReference type="Proteomes" id="UP000198282">
    <property type="component" value="Unassembled WGS sequence"/>
</dbReference>
<evidence type="ECO:0000259" key="4">
    <source>
        <dbReference type="PROSITE" id="PS50801"/>
    </source>
</evidence>
<dbReference type="InterPro" id="IPR002645">
    <property type="entry name" value="STAS_dom"/>
</dbReference>
<evidence type="ECO:0000256" key="2">
    <source>
        <dbReference type="RuleBase" id="RU003749"/>
    </source>
</evidence>
<dbReference type="CDD" id="cd07043">
    <property type="entry name" value="STAS_anti-anti-sigma_factors"/>
    <property type="match status" value="1"/>
</dbReference>
<feature type="domain" description="STAS" evidence="4">
    <location>
        <begin position="7"/>
        <end position="116"/>
    </location>
</feature>
<dbReference type="PANTHER" id="PTHR33495:SF2">
    <property type="entry name" value="ANTI-SIGMA FACTOR ANTAGONIST TM_1081-RELATED"/>
    <property type="match status" value="1"/>
</dbReference>
<dbReference type="PROSITE" id="PS50801">
    <property type="entry name" value="STAS"/>
    <property type="match status" value="1"/>
</dbReference>
<organism evidence="5 6">
    <name type="scientific">Streptosporangium subroseum</name>
    <dbReference type="NCBI Taxonomy" id="106412"/>
    <lineage>
        <taxon>Bacteria</taxon>
        <taxon>Bacillati</taxon>
        <taxon>Actinomycetota</taxon>
        <taxon>Actinomycetes</taxon>
        <taxon>Streptosporangiales</taxon>
        <taxon>Streptosporangiaceae</taxon>
        <taxon>Streptosporangium</taxon>
    </lineage>
</organism>
<accession>A0A239NE56</accession>
<dbReference type="Pfam" id="PF13466">
    <property type="entry name" value="STAS_2"/>
    <property type="match status" value="1"/>
</dbReference>
<dbReference type="InterPro" id="IPR058548">
    <property type="entry name" value="MlaB-like_STAS"/>
</dbReference>
<evidence type="ECO:0000256" key="3">
    <source>
        <dbReference type="SAM" id="MobiDB-lite"/>
    </source>
</evidence>
<comment type="similarity">
    <text evidence="1 2">Belongs to the anti-sigma-factor antagonist family.</text>
</comment>
<dbReference type="RefSeq" id="WP_089211900.1">
    <property type="nucleotide sequence ID" value="NZ_FZOD01000055.1"/>
</dbReference>
<dbReference type="SUPFAM" id="SSF52091">
    <property type="entry name" value="SpoIIaa-like"/>
    <property type="match status" value="1"/>
</dbReference>
<dbReference type="InterPro" id="IPR036513">
    <property type="entry name" value="STAS_dom_sf"/>
</dbReference>